<dbReference type="EMBL" id="VUJV01000004">
    <property type="protein sequence ID" value="KAA1417946.1"/>
    <property type="molecule type" value="Genomic_DNA"/>
</dbReference>
<accession>A0A5B1LBW2</accession>
<dbReference type="Proteomes" id="UP000325003">
    <property type="component" value="Unassembled WGS sequence"/>
</dbReference>
<dbReference type="RefSeq" id="WP_149729166.1">
    <property type="nucleotide sequence ID" value="NZ_VUJV01000004.1"/>
</dbReference>
<dbReference type="AlphaFoldDB" id="A0A5B1LBW2"/>
<reference evidence="1 2" key="1">
    <citation type="submission" date="2019-09" db="EMBL/GenBank/DDBJ databases">
        <title>Nocardioides panacisoli sp. nov., isolated from the soil of a ginseng field.</title>
        <authorList>
            <person name="Cho C."/>
        </authorList>
    </citation>
    <scope>NUCLEOTIDE SEQUENCE [LARGE SCALE GENOMIC DNA]</scope>
    <source>
        <strain evidence="1 2">BN130099</strain>
    </source>
</reference>
<protein>
    <submittedName>
        <fullName evidence="1">Uncharacterized protein</fullName>
    </submittedName>
</protein>
<reference evidence="1 2" key="2">
    <citation type="submission" date="2019-09" db="EMBL/GenBank/DDBJ databases">
        <authorList>
            <person name="Jin C."/>
        </authorList>
    </citation>
    <scope>NUCLEOTIDE SEQUENCE [LARGE SCALE GENOMIC DNA]</scope>
    <source>
        <strain evidence="1 2">BN130099</strain>
    </source>
</reference>
<organism evidence="1 2">
    <name type="scientific">Nocardioides humilatus</name>
    <dbReference type="NCBI Taxonomy" id="2607660"/>
    <lineage>
        <taxon>Bacteria</taxon>
        <taxon>Bacillati</taxon>
        <taxon>Actinomycetota</taxon>
        <taxon>Actinomycetes</taxon>
        <taxon>Propionibacteriales</taxon>
        <taxon>Nocardioidaceae</taxon>
        <taxon>Nocardioides</taxon>
    </lineage>
</organism>
<comment type="caution">
    <text evidence="1">The sequence shown here is derived from an EMBL/GenBank/DDBJ whole genome shotgun (WGS) entry which is preliminary data.</text>
</comment>
<keyword evidence="2" id="KW-1185">Reference proteome</keyword>
<sequence length="88" mass="9419">MLSATTADAPPCDQVWVEGKLLPADYTGCESDGARILSERSRCHDRSGREFVSYPDGGLYAHEGGPIKHGELPTDFSGTLPSIDLCGH</sequence>
<name>A0A5B1LBW2_9ACTN</name>
<proteinExistence type="predicted"/>
<evidence type="ECO:0000313" key="2">
    <source>
        <dbReference type="Proteomes" id="UP000325003"/>
    </source>
</evidence>
<evidence type="ECO:0000313" key="1">
    <source>
        <dbReference type="EMBL" id="KAA1417946.1"/>
    </source>
</evidence>
<gene>
    <name evidence="1" type="ORF">F0U44_15025</name>
</gene>